<dbReference type="AlphaFoldDB" id="A0AA97GY62"/>
<dbReference type="Gene3D" id="3.30.300.20">
    <property type="match status" value="1"/>
</dbReference>
<dbReference type="InterPro" id="IPR023799">
    <property type="entry name" value="RbfA_dom_sf"/>
</dbReference>
<feature type="compositionally biased region" description="Basic and acidic residues" evidence="3">
    <location>
        <begin position="125"/>
        <end position="144"/>
    </location>
</feature>
<dbReference type="InterPro" id="IPR000238">
    <property type="entry name" value="RbfA"/>
</dbReference>
<protein>
    <recommendedName>
        <fullName evidence="2">Ribosome-binding factor A</fullName>
    </recommendedName>
</protein>
<feature type="region of interest" description="Disordered" evidence="3">
    <location>
        <begin position="125"/>
        <end position="176"/>
    </location>
</feature>
<dbReference type="PANTHER" id="PTHR33515">
    <property type="entry name" value="RIBOSOME-BINDING FACTOR A, CHLOROPLASTIC-RELATED"/>
    <property type="match status" value="1"/>
</dbReference>
<dbReference type="SUPFAM" id="SSF89919">
    <property type="entry name" value="Ribosome-binding factor A, RbfA"/>
    <property type="match status" value="1"/>
</dbReference>
<organism evidence="4">
    <name type="scientific">Gordonia sp. MP11Mi</name>
    <dbReference type="NCBI Taxonomy" id="3022769"/>
    <lineage>
        <taxon>Bacteria</taxon>
        <taxon>Bacillati</taxon>
        <taxon>Actinomycetota</taxon>
        <taxon>Actinomycetes</taxon>
        <taxon>Mycobacteriales</taxon>
        <taxon>Gordoniaceae</taxon>
        <taxon>Gordonia</taxon>
    </lineage>
</organism>
<comment type="subunit">
    <text evidence="2">Monomer. Binds 30S ribosomal subunits, but not 50S ribosomal subunits or 70S ribosomes.</text>
</comment>
<evidence type="ECO:0000256" key="2">
    <source>
        <dbReference type="HAMAP-Rule" id="MF_00003"/>
    </source>
</evidence>
<reference evidence="4" key="1">
    <citation type="submission" date="2023-06" db="EMBL/GenBank/DDBJ databases">
        <title>Gordonia sp. nov. and Pseudochrobactrum sp. nov., two species isolated from the burying beetle Nicrophorus vespilloides.</title>
        <authorList>
            <person name="Poehlein A."/>
            <person name="Guzman J."/>
            <person name="Daniel R."/>
            <person name="Vilcinskas A."/>
        </authorList>
    </citation>
    <scope>NUCLEOTIDE SEQUENCE</scope>
    <source>
        <strain evidence="4">MP11Mi</strain>
    </source>
</reference>
<sequence>MVDHARAARLAKRITTIVASAIGSEIKDPRLAHVTITDCRVTGDLHDATVFYTVMGESVDAEPDVAGAAAGLAAATGALRSKVGAGTGVRFTPSLRFELDTVPDATRAMDELLARARAQDELVARTAEEAKPAGDSDPYRHGDDSSGDDSNGDGPSAVPAVELGGEEPSPGEDRRG</sequence>
<dbReference type="EMBL" id="CP128986">
    <property type="protein sequence ID" value="WOC14458.1"/>
    <property type="molecule type" value="Genomic_DNA"/>
</dbReference>
<evidence type="ECO:0000313" key="4">
    <source>
        <dbReference type="EMBL" id="WOC14458.1"/>
    </source>
</evidence>
<dbReference type="HAMAP" id="MF_00003">
    <property type="entry name" value="RbfA"/>
    <property type="match status" value="1"/>
</dbReference>
<dbReference type="GO" id="GO:0043024">
    <property type="term" value="F:ribosomal small subunit binding"/>
    <property type="evidence" value="ECO:0007669"/>
    <property type="project" value="TreeGrafter"/>
</dbReference>
<proteinExistence type="inferred from homology"/>
<keyword evidence="2" id="KW-0963">Cytoplasm</keyword>
<evidence type="ECO:0000256" key="3">
    <source>
        <dbReference type="SAM" id="MobiDB-lite"/>
    </source>
</evidence>
<comment type="subcellular location">
    <subcellularLocation>
        <location evidence="2">Cytoplasm</location>
    </subcellularLocation>
</comment>
<comment type="similarity">
    <text evidence="2">Belongs to the RbfA family.</text>
</comment>
<keyword evidence="1 2" id="KW-0690">Ribosome biogenesis</keyword>
<dbReference type="Pfam" id="PF02033">
    <property type="entry name" value="RBFA"/>
    <property type="match status" value="1"/>
</dbReference>
<dbReference type="PANTHER" id="PTHR33515:SF1">
    <property type="entry name" value="RIBOSOME-BINDING FACTOR A, CHLOROPLASTIC-RELATED"/>
    <property type="match status" value="1"/>
</dbReference>
<accession>A0AA97GY62</accession>
<gene>
    <name evidence="2 4" type="primary">rbfA</name>
    <name evidence="4" type="ORF">MP11Mi_35800</name>
</gene>
<dbReference type="NCBIfam" id="TIGR00082">
    <property type="entry name" value="rbfA"/>
    <property type="match status" value="1"/>
</dbReference>
<dbReference type="InterPro" id="IPR020053">
    <property type="entry name" value="Ribosome-bd_factorA_CS"/>
</dbReference>
<dbReference type="InterPro" id="IPR015946">
    <property type="entry name" value="KH_dom-like_a/b"/>
</dbReference>
<dbReference type="GO" id="GO:0005829">
    <property type="term" value="C:cytosol"/>
    <property type="evidence" value="ECO:0007669"/>
    <property type="project" value="TreeGrafter"/>
</dbReference>
<dbReference type="GO" id="GO:0030490">
    <property type="term" value="P:maturation of SSU-rRNA"/>
    <property type="evidence" value="ECO:0007669"/>
    <property type="project" value="UniProtKB-UniRule"/>
</dbReference>
<name>A0AA97GY62_9ACTN</name>
<comment type="function">
    <text evidence="2">One of several proteins that assist in the late maturation steps of the functional core of the 30S ribosomal subunit. Associates with free 30S ribosomal subunits (but not with 30S subunits that are part of 70S ribosomes or polysomes). Required for efficient processing of 16S rRNA. May interact with the 5'-terminal helix region of 16S rRNA.</text>
</comment>
<dbReference type="PROSITE" id="PS01319">
    <property type="entry name" value="RBFA"/>
    <property type="match status" value="1"/>
</dbReference>
<evidence type="ECO:0000256" key="1">
    <source>
        <dbReference type="ARBA" id="ARBA00022517"/>
    </source>
</evidence>
<dbReference type="RefSeq" id="WP_420040199.1">
    <property type="nucleotide sequence ID" value="NZ_CP128986.1"/>
</dbReference>